<dbReference type="AlphaFoldDB" id="A0A1G2CPH7"/>
<evidence type="ECO:0000313" key="2">
    <source>
        <dbReference type="Proteomes" id="UP000177246"/>
    </source>
</evidence>
<gene>
    <name evidence="1" type="ORF">A2430_01240</name>
</gene>
<comment type="caution">
    <text evidence="1">The sequence shown here is derived from an EMBL/GenBank/DDBJ whole genome shotgun (WGS) entry which is preliminary data.</text>
</comment>
<organism evidence="1 2">
    <name type="scientific">Candidatus Liptonbacteria bacterium RIFOXYC1_FULL_36_8</name>
    <dbReference type="NCBI Taxonomy" id="1798655"/>
    <lineage>
        <taxon>Bacteria</taxon>
        <taxon>Candidatus Liptoniibacteriota</taxon>
    </lineage>
</organism>
<proteinExistence type="predicted"/>
<name>A0A1G2CPH7_9BACT</name>
<dbReference type="EMBL" id="MHLF01000026">
    <property type="protein sequence ID" value="OGZ03147.1"/>
    <property type="molecule type" value="Genomic_DNA"/>
</dbReference>
<accession>A0A1G2CPH7</accession>
<sequence>MVETYYEMNKNLRDLTDLQGKVVELIIRIKEKSRRGGKVDGLMKEKRVLEEKLKKLRADCGL</sequence>
<reference evidence="1 2" key="1">
    <citation type="journal article" date="2016" name="Nat. Commun.">
        <title>Thousands of microbial genomes shed light on interconnected biogeochemical processes in an aquifer system.</title>
        <authorList>
            <person name="Anantharaman K."/>
            <person name="Brown C.T."/>
            <person name="Hug L.A."/>
            <person name="Sharon I."/>
            <person name="Castelle C.J."/>
            <person name="Probst A.J."/>
            <person name="Thomas B.C."/>
            <person name="Singh A."/>
            <person name="Wilkins M.J."/>
            <person name="Karaoz U."/>
            <person name="Brodie E.L."/>
            <person name="Williams K.H."/>
            <person name="Hubbard S.S."/>
            <person name="Banfield J.F."/>
        </authorList>
    </citation>
    <scope>NUCLEOTIDE SEQUENCE [LARGE SCALE GENOMIC DNA]</scope>
</reference>
<dbReference type="Proteomes" id="UP000177246">
    <property type="component" value="Unassembled WGS sequence"/>
</dbReference>
<protein>
    <submittedName>
        <fullName evidence="1">Uncharacterized protein</fullName>
    </submittedName>
</protein>
<evidence type="ECO:0000313" key="1">
    <source>
        <dbReference type="EMBL" id="OGZ03147.1"/>
    </source>
</evidence>